<keyword evidence="2" id="KW-1185">Reference proteome</keyword>
<evidence type="ECO:0000313" key="2">
    <source>
        <dbReference type="Proteomes" id="UP001597299"/>
    </source>
</evidence>
<dbReference type="Proteomes" id="UP001597299">
    <property type="component" value="Unassembled WGS sequence"/>
</dbReference>
<name>A0ABW4Z5I2_9HYPH</name>
<sequence>MALRQKINEKTPLTEEEQAIKKLGNEVNFAELRARLSEAKLRDFKARKELNTLRPKQKKV</sequence>
<gene>
    <name evidence="1" type="ORF">ACFSNC_25625</name>
</gene>
<evidence type="ECO:0000313" key="1">
    <source>
        <dbReference type="EMBL" id="MFD2143755.1"/>
    </source>
</evidence>
<reference evidence="2" key="1">
    <citation type="journal article" date="2019" name="Int. J. Syst. Evol. Microbiol.">
        <title>The Global Catalogue of Microorganisms (GCM) 10K type strain sequencing project: providing services to taxonomists for standard genome sequencing and annotation.</title>
        <authorList>
            <consortium name="The Broad Institute Genomics Platform"/>
            <consortium name="The Broad Institute Genome Sequencing Center for Infectious Disease"/>
            <person name="Wu L."/>
            <person name="Ma J."/>
        </authorList>
    </citation>
    <scope>NUCLEOTIDE SEQUENCE [LARGE SCALE GENOMIC DNA]</scope>
    <source>
        <strain evidence="2">CCM 7435</strain>
    </source>
</reference>
<organism evidence="1 2">
    <name type="scientific">Ancylobacter oerskovii</name>
    <dbReference type="NCBI Taxonomy" id="459519"/>
    <lineage>
        <taxon>Bacteria</taxon>
        <taxon>Pseudomonadati</taxon>
        <taxon>Pseudomonadota</taxon>
        <taxon>Alphaproteobacteria</taxon>
        <taxon>Hyphomicrobiales</taxon>
        <taxon>Xanthobacteraceae</taxon>
        <taxon>Ancylobacter</taxon>
    </lineage>
</organism>
<accession>A0ABW4Z5I2</accession>
<dbReference type="EMBL" id="JBHUHD010000004">
    <property type="protein sequence ID" value="MFD2143755.1"/>
    <property type="molecule type" value="Genomic_DNA"/>
</dbReference>
<protein>
    <submittedName>
        <fullName evidence="1">Uncharacterized protein</fullName>
    </submittedName>
</protein>
<dbReference type="RefSeq" id="WP_213351819.1">
    <property type="nucleotide sequence ID" value="NZ_JAHBGB010000011.1"/>
</dbReference>
<comment type="caution">
    <text evidence="1">The sequence shown here is derived from an EMBL/GenBank/DDBJ whole genome shotgun (WGS) entry which is preliminary data.</text>
</comment>
<proteinExistence type="predicted"/>